<dbReference type="InterPro" id="IPR003148">
    <property type="entry name" value="RCK_N"/>
</dbReference>
<dbReference type="Pfam" id="PF02080">
    <property type="entry name" value="TrkA_C"/>
    <property type="match status" value="1"/>
</dbReference>
<dbReference type="InterPro" id="IPR050721">
    <property type="entry name" value="Trk_Ktr_HKT_K-transport"/>
</dbReference>
<dbReference type="SUPFAM" id="SSF116726">
    <property type="entry name" value="TrkA C-terminal domain-like"/>
    <property type="match status" value="1"/>
</dbReference>
<dbReference type="Pfam" id="PF02254">
    <property type="entry name" value="TrkA_N"/>
    <property type="match status" value="1"/>
</dbReference>
<dbReference type="InterPro" id="IPR006037">
    <property type="entry name" value="RCK_C"/>
</dbReference>
<comment type="caution">
    <text evidence="3">The sequence shown here is derived from an EMBL/GenBank/DDBJ whole genome shotgun (WGS) entry which is preliminary data.</text>
</comment>
<keyword evidence="4" id="KW-1185">Reference proteome</keyword>
<accession>A0ABT1SHT5</accession>
<dbReference type="Proteomes" id="UP001524435">
    <property type="component" value="Unassembled WGS sequence"/>
</dbReference>
<evidence type="ECO:0000259" key="2">
    <source>
        <dbReference type="PROSITE" id="PS51202"/>
    </source>
</evidence>
<dbReference type="EMBL" id="JANGCH010000001">
    <property type="protein sequence ID" value="MCQ5120786.1"/>
    <property type="molecule type" value="Genomic_DNA"/>
</dbReference>
<reference evidence="3 4" key="1">
    <citation type="submission" date="2022-06" db="EMBL/GenBank/DDBJ databases">
        <title>Isolation of gut microbiota from human fecal samples.</title>
        <authorList>
            <person name="Pamer E.G."/>
            <person name="Barat B."/>
            <person name="Waligurski E."/>
            <person name="Medina S."/>
            <person name="Paddock L."/>
            <person name="Mostad J."/>
        </authorList>
    </citation>
    <scope>NUCLEOTIDE SEQUENCE [LARGE SCALE GENOMIC DNA]</scope>
    <source>
        <strain evidence="3 4">DFI.6.1</strain>
    </source>
</reference>
<gene>
    <name evidence="3" type="ORF">NE663_00755</name>
</gene>
<sequence>MRKMNDRQYCVLGLGIFGSTVAKTLSSYDCEVLAIDKDMTCVERLADDVTQAVQCDITNKEQLRAVGVADCDVAIVGTGSHLEDSVMAIINLKELGVPYVVAKAKNKRYMQIFQKVGADRVVRPEKEYGKQLGKSLLSRNIFDMIDIDANYSIVELKVPKEWVGKSLKEIDARSRFGINVIGLRNQSSDDLKMNIDVDYHFQEDDHIVLVTDMETIADSRNHLLDE</sequence>
<dbReference type="InterPro" id="IPR036291">
    <property type="entry name" value="NAD(P)-bd_dom_sf"/>
</dbReference>
<organism evidence="3 4">
    <name type="scientific">Massilicoli timonensis</name>
    <dbReference type="NCBI Taxonomy" id="2015901"/>
    <lineage>
        <taxon>Bacteria</taxon>
        <taxon>Bacillati</taxon>
        <taxon>Bacillota</taxon>
        <taxon>Erysipelotrichia</taxon>
        <taxon>Erysipelotrichales</taxon>
        <taxon>Erysipelotrichaceae</taxon>
        <taxon>Massilicoli</taxon>
    </lineage>
</organism>
<dbReference type="Gene3D" id="3.30.70.1450">
    <property type="entry name" value="Regulator of K+ conductance, C-terminal domain"/>
    <property type="match status" value="1"/>
</dbReference>
<evidence type="ECO:0000259" key="1">
    <source>
        <dbReference type="PROSITE" id="PS51201"/>
    </source>
</evidence>
<dbReference type="PANTHER" id="PTHR43833:SF7">
    <property type="entry name" value="KTR SYSTEM POTASSIUM UPTAKE PROTEIN C"/>
    <property type="match status" value="1"/>
</dbReference>
<protein>
    <submittedName>
        <fullName evidence="3">TrkA family potassium uptake protein</fullName>
    </submittedName>
</protein>
<dbReference type="PROSITE" id="PS51201">
    <property type="entry name" value="RCK_N"/>
    <property type="match status" value="1"/>
</dbReference>
<feature type="domain" description="RCK C-terminal" evidence="2">
    <location>
        <begin position="139"/>
        <end position="225"/>
    </location>
</feature>
<dbReference type="RefSeq" id="WP_102267440.1">
    <property type="nucleotide sequence ID" value="NZ_CALVCM010000010.1"/>
</dbReference>
<dbReference type="PROSITE" id="PS51202">
    <property type="entry name" value="RCK_C"/>
    <property type="match status" value="1"/>
</dbReference>
<dbReference type="InterPro" id="IPR036721">
    <property type="entry name" value="RCK_C_sf"/>
</dbReference>
<evidence type="ECO:0000313" key="4">
    <source>
        <dbReference type="Proteomes" id="UP001524435"/>
    </source>
</evidence>
<evidence type="ECO:0000313" key="3">
    <source>
        <dbReference type="EMBL" id="MCQ5120786.1"/>
    </source>
</evidence>
<dbReference type="PANTHER" id="PTHR43833">
    <property type="entry name" value="POTASSIUM CHANNEL PROTEIN 2-RELATED-RELATED"/>
    <property type="match status" value="1"/>
</dbReference>
<name>A0ABT1SHT5_9FIRM</name>
<dbReference type="Gene3D" id="3.40.50.720">
    <property type="entry name" value="NAD(P)-binding Rossmann-like Domain"/>
    <property type="match status" value="1"/>
</dbReference>
<feature type="domain" description="RCK N-terminal" evidence="1">
    <location>
        <begin position="6"/>
        <end position="122"/>
    </location>
</feature>
<dbReference type="SUPFAM" id="SSF51735">
    <property type="entry name" value="NAD(P)-binding Rossmann-fold domains"/>
    <property type="match status" value="1"/>
</dbReference>
<proteinExistence type="predicted"/>